<dbReference type="Pfam" id="PF00440">
    <property type="entry name" value="TetR_N"/>
    <property type="match status" value="1"/>
</dbReference>
<dbReference type="AlphaFoldDB" id="A0A0R2JUH8"/>
<proteinExistence type="predicted"/>
<name>A0A0R2JUH8_9LACO</name>
<dbReference type="EMBL" id="JQBT01000033">
    <property type="protein sequence ID" value="KRN78668.1"/>
    <property type="molecule type" value="Genomic_DNA"/>
</dbReference>
<dbReference type="InterPro" id="IPR050624">
    <property type="entry name" value="HTH-type_Tx_Regulator"/>
</dbReference>
<dbReference type="PATRIC" id="fig|1122148.6.peg.969"/>
<gene>
    <name evidence="4" type="ORF">IV52_GL000945</name>
</gene>
<evidence type="ECO:0000256" key="1">
    <source>
        <dbReference type="ARBA" id="ARBA00023125"/>
    </source>
</evidence>
<dbReference type="PROSITE" id="PS50977">
    <property type="entry name" value="HTH_TETR_2"/>
    <property type="match status" value="1"/>
</dbReference>
<keyword evidence="5" id="KW-1185">Reference proteome</keyword>
<dbReference type="PANTHER" id="PTHR43479">
    <property type="entry name" value="ACREF/ENVCD OPERON REPRESSOR-RELATED"/>
    <property type="match status" value="1"/>
</dbReference>
<dbReference type="PRINTS" id="PR00455">
    <property type="entry name" value="HTHTETR"/>
</dbReference>
<sequence length="215" mass="25185">MQLLNGGIFMANIRNQDQTHKQLLDAGFQAFLKNGFDNTKIREICRDAHRTTGSFYQHFKSKAEILDEILEPFLHQLAAEYNEQFKIGMKKIEQQNVQQIWQQNILNMNGIIKTLNANPKYKELILFKADGSKYDRLSEILTKYFTQKIIIAIDTMQEHGIVPISFKFNYQELHFHVFAFYATFVDILKHQYSEAETIMLCNNLYTFFILVGQLG</sequence>
<dbReference type="GO" id="GO:0003677">
    <property type="term" value="F:DNA binding"/>
    <property type="evidence" value="ECO:0007669"/>
    <property type="project" value="UniProtKB-UniRule"/>
</dbReference>
<dbReference type="SUPFAM" id="SSF46689">
    <property type="entry name" value="Homeodomain-like"/>
    <property type="match status" value="1"/>
</dbReference>
<accession>A0A0R2JUH8</accession>
<dbReference type="InterPro" id="IPR001647">
    <property type="entry name" value="HTH_TetR"/>
</dbReference>
<dbReference type="OrthoDB" id="9179041at2"/>
<dbReference type="InterPro" id="IPR009057">
    <property type="entry name" value="Homeodomain-like_sf"/>
</dbReference>
<evidence type="ECO:0000313" key="5">
    <source>
        <dbReference type="Proteomes" id="UP000051565"/>
    </source>
</evidence>
<keyword evidence="1 2" id="KW-0238">DNA-binding</keyword>
<protein>
    <recommendedName>
        <fullName evidence="3">HTH tetR-type domain-containing protein</fullName>
    </recommendedName>
</protein>
<reference evidence="4 5" key="1">
    <citation type="journal article" date="2015" name="Genome Announc.">
        <title>Expanding the biotechnology potential of lactobacilli through comparative genomics of 213 strains and associated genera.</title>
        <authorList>
            <person name="Sun Z."/>
            <person name="Harris H.M."/>
            <person name="McCann A."/>
            <person name="Guo C."/>
            <person name="Argimon S."/>
            <person name="Zhang W."/>
            <person name="Yang X."/>
            <person name="Jeffery I.B."/>
            <person name="Cooney J.C."/>
            <person name="Kagawa T.F."/>
            <person name="Liu W."/>
            <person name="Song Y."/>
            <person name="Salvetti E."/>
            <person name="Wrobel A."/>
            <person name="Rasinkangas P."/>
            <person name="Parkhill J."/>
            <person name="Rea M.C."/>
            <person name="O'Sullivan O."/>
            <person name="Ritari J."/>
            <person name="Douillard F.P."/>
            <person name="Paul Ross R."/>
            <person name="Yang R."/>
            <person name="Briner A.E."/>
            <person name="Felis G.E."/>
            <person name="de Vos W.M."/>
            <person name="Barrangou R."/>
            <person name="Klaenhammer T.R."/>
            <person name="Caufield P.W."/>
            <person name="Cui Y."/>
            <person name="Zhang H."/>
            <person name="O'Toole P.W."/>
        </authorList>
    </citation>
    <scope>NUCLEOTIDE SEQUENCE [LARGE SCALE GENOMIC DNA]</scope>
    <source>
        <strain evidence="4 5">DSM 20690</strain>
    </source>
</reference>
<dbReference type="PANTHER" id="PTHR43479:SF11">
    <property type="entry name" value="ACREF_ENVCD OPERON REPRESSOR-RELATED"/>
    <property type="match status" value="1"/>
</dbReference>
<organism evidence="4 5">
    <name type="scientific">Fructilactobacillus lindneri DSM 20690 = JCM 11027</name>
    <dbReference type="NCBI Taxonomy" id="1122148"/>
    <lineage>
        <taxon>Bacteria</taxon>
        <taxon>Bacillati</taxon>
        <taxon>Bacillota</taxon>
        <taxon>Bacilli</taxon>
        <taxon>Lactobacillales</taxon>
        <taxon>Lactobacillaceae</taxon>
        <taxon>Fructilactobacillus</taxon>
    </lineage>
</organism>
<dbReference type="STRING" id="53444.AYR59_03380"/>
<feature type="domain" description="HTH tetR-type" evidence="3">
    <location>
        <begin position="17"/>
        <end position="77"/>
    </location>
</feature>
<dbReference type="Gene3D" id="1.10.357.10">
    <property type="entry name" value="Tetracycline Repressor, domain 2"/>
    <property type="match status" value="1"/>
</dbReference>
<dbReference type="Proteomes" id="UP000051565">
    <property type="component" value="Unassembled WGS sequence"/>
</dbReference>
<evidence type="ECO:0000313" key="4">
    <source>
        <dbReference type="EMBL" id="KRN78668.1"/>
    </source>
</evidence>
<evidence type="ECO:0000259" key="3">
    <source>
        <dbReference type="PROSITE" id="PS50977"/>
    </source>
</evidence>
<feature type="DNA-binding region" description="H-T-H motif" evidence="2">
    <location>
        <begin position="40"/>
        <end position="59"/>
    </location>
</feature>
<evidence type="ECO:0000256" key="2">
    <source>
        <dbReference type="PROSITE-ProRule" id="PRU00335"/>
    </source>
</evidence>
<comment type="caution">
    <text evidence="4">The sequence shown here is derived from an EMBL/GenBank/DDBJ whole genome shotgun (WGS) entry which is preliminary data.</text>
</comment>